<evidence type="ECO:0000313" key="3">
    <source>
        <dbReference type="EMBL" id="CDO55090.1"/>
    </source>
</evidence>
<dbReference type="GO" id="GO:0000470">
    <property type="term" value="P:maturation of LSU-rRNA"/>
    <property type="evidence" value="ECO:0007669"/>
    <property type="project" value="TreeGrafter"/>
</dbReference>
<dbReference type="STRING" id="1173061.A0A0J9XDY3"/>
<gene>
    <name evidence="3" type="ORF">BN980_GECA09s04025g</name>
</gene>
<dbReference type="Proteomes" id="UP000242525">
    <property type="component" value="Unassembled WGS sequence"/>
</dbReference>
<dbReference type="PANTHER" id="PTHR13245:SF14">
    <property type="entry name" value="RRP15-LIKE PROTEIN"/>
    <property type="match status" value="1"/>
</dbReference>
<feature type="region of interest" description="Disordered" evidence="2">
    <location>
        <begin position="1"/>
        <end position="78"/>
    </location>
</feature>
<dbReference type="EMBL" id="CCBN010000009">
    <property type="protein sequence ID" value="CDO55090.1"/>
    <property type="molecule type" value="Genomic_DNA"/>
</dbReference>
<evidence type="ECO:0000313" key="4">
    <source>
        <dbReference type="Proteomes" id="UP000242525"/>
    </source>
</evidence>
<protein>
    <submittedName>
        <fullName evidence="3">Similar to saccharomyces cerevisiae YPR143W RRP15 Nucleolar protein, constituent of pre-60S ribosomal particles</fullName>
    </submittedName>
</protein>
<evidence type="ECO:0000256" key="2">
    <source>
        <dbReference type="SAM" id="MobiDB-lite"/>
    </source>
</evidence>
<dbReference type="OrthoDB" id="20949at2759"/>
<accession>A0A0J9XDY3</accession>
<keyword evidence="4" id="KW-1185">Reference proteome</keyword>
<dbReference type="GO" id="GO:0000460">
    <property type="term" value="P:maturation of 5.8S rRNA"/>
    <property type="evidence" value="ECO:0007669"/>
    <property type="project" value="TreeGrafter"/>
</dbReference>
<dbReference type="GO" id="GO:0030687">
    <property type="term" value="C:preribosome, large subunit precursor"/>
    <property type="evidence" value="ECO:0007669"/>
    <property type="project" value="TreeGrafter"/>
</dbReference>
<comment type="similarity">
    <text evidence="1">Belongs to the RRP15 family.</text>
</comment>
<organism evidence="3 4">
    <name type="scientific">Geotrichum candidum</name>
    <name type="common">Oospora lactis</name>
    <name type="synonym">Dipodascus geotrichum</name>
    <dbReference type="NCBI Taxonomy" id="1173061"/>
    <lineage>
        <taxon>Eukaryota</taxon>
        <taxon>Fungi</taxon>
        <taxon>Dikarya</taxon>
        <taxon>Ascomycota</taxon>
        <taxon>Saccharomycotina</taxon>
        <taxon>Dipodascomycetes</taxon>
        <taxon>Dipodascales</taxon>
        <taxon>Dipodascaceae</taxon>
        <taxon>Geotrichum</taxon>
    </lineage>
</organism>
<reference evidence="3" key="1">
    <citation type="submission" date="2014-03" db="EMBL/GenBank/DDBJ databases">
        <authorList>
            <person name="Casaregola S."/>
        </authorList>
    </citation>
    <scope>NUCLEOTIDE SEQUENCE [LARGE SCALE GENOMIC DNA]</scope>
    <source>
        <strain evidence="3">CLIB 918</strain>
    </source>
</reference>
<name>A0A0J9XDY3_GEOCN</name>
<feature type="compositionally biased region" description="Acidic residues" evidence="2">
    <location>
        <begin position="32"/>
        <end position="65"/>
    </location>
</feature>
<dbReference type="AlphaFoldDB" id="A0A0J9XDY3"/>
<dbReference type="PANTHER" id="PTHR13245">
    <property type="entry name" value="RRP15-LIKE PROTEIN"/>
    <property type="match status" value="1"/>
</dbReference>
<dbReference type="InterPro" id="IPR012459">
    <property type="entry name" value="Rrp15"/>
</dbReference>
<proteinExistence type="inferred from homology"/>
<comment type="caution">
    <text evidence="3">The sequence shown here is derived from an EMBL/GenBank/DDBJ whole genome shotgun (WGS) entry which is preliminary data.</text>
</comment>
<dbReference type="Pfam" id="PF07890">
    <property type="entry name" value="Rrp15p"/>
    <property type="match status" value="1"/>
</dbReference>
<sequence>MGSKKIASTKKELSSPEPESDVESLKNLSGSDAEEELENDEFDLSEDGSADSSEGEQDEEEDVDAPEQKKRKTDSEAFSKAMTAILGSRIKLHDRKDPILVRSKKTAKELEASRLEAKAKRAIIAEKKSQIDKERIKTLYTPGDTENLHKLLEHEKKLKKTAQRGVIKLFNAIQASQRAAATTDETVAKSIQQEKATEMSKEKFLDLIRSG</sequence>
<evidence type="ECO:0000256" key="1">
    <source>
        <dbReference type="ARBA" id="ARBA00007462"/>
    </source>
</evidence>